<evidence type="ECO:0000256" key="6">
    <source>
        <dbReference type="SAM" id="Phobius"/>
    </source>
</evidence>
<evidence type="ECO:0000256" key="1">
    <source>
        <dbReference type="ARBA" id="ARBA00004141"/>
    </source>
</evidence>
<organism evidence="8 9">
    <name type="scientific">Perilla frutescens var. hirtella</name>
    <name type="common">Perilla citriodora</name>
    <name type="synonym">Perilla setoyensis</name>
    <dbReference type="NCBI Taxonomy" id="608512"/>
    <lineage>
        <taxon>Eukaryota</taxon>
        <taxon>Viridiplantae</taxon>
        <taxon>Streptophyta</taxon>
        <taxon>Embryophyta</taxon>
        <taxon>Tracheophyta</taxon>
        <taxon>Spermatophyta</taxon>
        <taxon>Magnoliopsida</taxon>
        <taxon>eudicotyledons</taxon>
        <taxon>Gunneridae</taxon>
        <taxon>Pentapetalae</taxon>
        <taxon>asterids</taxon>
        <taxon>lamiids</taxon>
        <taxon>Lamiales</taxon>
        <taxon>Lamiaceae</taxon>
        <taxon>Nepetoideae</taxon>
        <taxon>Elsholtzieae</taxon>
        <taxon>Perilla</taxon>
    </lineage>
</organism>
<keyword evidence="3 6" id="KW-0812">Transmembrane</keyword>
<feature type="transmembrane region" description="Helical" evidence="6">
    <location>
        <begin position="99"/>
        <end position="120"/>
    </location>
</feature>
<name>A0AAD4J3U6_PERFH</name>
<evidence type="ECO:0000313" key="9">
    <source>
        <dbReference type="Proteomes" id="UP001190926"/>
    </source>
</evidence>
<keyword evidence="9" id="KW-1185">Reference proteome</keyword>
<reference evidence="8 9" key="1">
    <citation type="journal article" date="2021" name="Nat. Commun.">
        <title>Incipient diploidization of the medicinal plant Perilla within 10,000 years.</title>
        <authorList>
            <person name="Zhang Y."/>
            <person name="Shen Q."/>
            <person name="Leng L."/>
            <person name="Zhang D."/>
            <person name="Chen S."/>
            <person name="Shi Y."/>
            <person name="Ning Z."/>
            <person name="Chen S."/>
        </authorList>
    </citation>
    <scope>NUCLEOTIDE SEQUENCE [LARGE SCALE GENOMIC DNA]</scope>
    <source>
        <strain evidence="9">cv. PC099</strain>
    </source>
</reference>
<feature type="transmembrane region" description="Helical" evidence="6">
    <location>
        <begin position="378"/>
        <end position="399"/>
    </location>
</feature>
<dbReference type="GO" id="GO:0016020">
    <property type="term" value="C:membrane"/>
    <property type="evidence" value="ECO:0007669"/>
    <property type="project" value="UniProtKB-SubCell"/>
</dbReference>
<dbReference type="Proteomes" id="UP001190926">
    <property type="component" value="Unassembled WGS sequence"/>
</dbReference>
<dbReference type="PANTHER" id="PTHR14255">
    <property type="entry name" value="CEREBLON"/>
    <property type="match status" value="1"/>
</dbReference>
<feature type="chain" id="PRO_5042225265" evidence="7">
    <location>
        <begin position="24"/>
        <end position="451"/>
    </location>
</feature>
<feature type="transmembrane region" description="Helical" evidence="6">
    <location>
        <begin position="350"/>
        <end position="372"/>
    </location>
</feature>
<evidence type="ECO:0000313" key="8">
    <source>
        <dbReference type="EMBL" id="KAH6826700.1"/>
    </source>
</evidence>
<protein>
    <submittedName>
        <fullName evidence="8">Sulfite exporter TauE/SafE family protein</fullName>
    </submittedName>
</protein>
<gene>
    <name evidence="8" type="ORF">C2S53_008896</name>
</gene>
<keyword evidence="4 6" id="KW-1133">Transmembrane helix</keyword>
<dbReference type="AlphaFoldDB" id="A0AAD4J3U6"/>
<dbReference type="GO" id="GO:0031464">
    <property type="term" value="C:Cul4A-RING E3 ubiquitin ligase complex"/>
    <property type="evidence" value="ECO:0007669"/>
    <property type="project" value="TreeGrafter"/>
</dbReference>
<feature type="transmembrane region" description="Helical" evidence="6">
    <location>
        <begin position="228"/>
        <end position="247"/>
    </location>
</feature>
<comment type="similarity">
    <text evidence="2">Belongs to the 4-toluene sulfonate uptake permease (TSUP) (TC 2.A.102) family.</text>
</comment>
<evidence type="ECO:0000256" key="2">
    <source>
        <dbReference type="ARBA" id="ARBA00009142"/>
    </source>
</evidence>
<dbReference type="EMBL" id="SDAM02000162">
    <property type="protein sequence ID" value="KAH6826700.1"/>
    <property type="molecule type" value="Genomic_DNA"/>
</dbReference>
<proteinExistence type="inferred from homology"/>
<feature type="transmembrane region" description="Helical" evidence="6">
    <location>
        <begin position="313"/>
        <end position="338"/>
    </location>
</feature>
<evidence type="ECO:0000256" key="4">
    <source>
        <dbReference type="ARBA" id="ARBA00022989"/>
    </source>
</evidence>
<dbReference type="PANTHER" id="PTHR14255:SF3">
    <property type="entry name" value="SULFITE EXPORTER TAUE_SAFE FAMILY PROTEIN 5-RELATED"/>
    <property type="match status" value="1"/>
</dbReference>
<dbReference type="GO" id="GO:0016567">
    <property type="term" value="P:protein ubiquitination"/>
    <property type="evidence" value="ECO:0007669"/>
    <property type="project" value="TreeGrafter"/>
</dbReference>
<evidence type="ECO:0000256" key="3">
    <source>
        <dbReference type="ARBA" id="ARBA00022692"/>
    </source>
</evidence>
<accession>A0AAD4J3U6</accession>
<feature type="transmembrane region" description="Helical" evidence="6">
    <location>
        <begin position="74"/>
        <end position="93"/>
    </location>
</feature>
<keyword evidence="7" id="KW-0732">Signal</keyword>
<evidence type="ECO:0000256" key="7">
    <source>
        <dbReference type="SAM" id="SignalP"/>
    </source>
</evidence>
<feature type="transmembrane region" description="Helical" evidence="6">
    <location>
        <begin position="159"/>
        <end position="177"/>
    </location>
</feature>
<comment type="caution">
    <text evidence="8">The sequence shown here is derived from an EMBL/GenBank/DDBJ whole genome shotgun (WGS) entry which is preliminary data.</text>
</comment>
<dbReference type="InterPro" id="IPR002781">
    <property type="entry name" value="TM_pro_TauE-like"/>
</dbReference>
<dbReference type="Pfam" id="PF01925">
    <property type="entry name" value="TauE"/>
    <property type="match status" value="2"/>
</dbReference>
<keyword evidence="5 6" id="KW-0472">Membrane</keyword>
<feature type="transmembrane region" description="Helical" evidence="6">
    <location>
        <begin position="411"/>
        <end position="433"/>
    </location>
</feature>
<evidence type="ECO:0000256" key="5">
    <source>
        <dbReference type="ARBA" id="ARBA00023136"/>
    </source>
</evidence>
<feature type="signal peptide" evidence="7">
    <location>
        <begin position="1"/>
        <end position="23"/>
    </location>
</feature>
<comment type="subcellular location">
    <subcellularLocation>
        <location evidence="1">Membrane</location>
        <topology evidence="1">Multi-pass membrane protein</topology>
    </subcellularLocation>
</comment>
<sequence>MKHKFLTPLSLLIFTATFDISHANSISQFLFHQSLNSTHPWPTYPQLLHADFKPSLQFLIAGILSFFAAAISSAGGIGGGGLFIPILTIVAGLDLKTASSYSAFMVTGGSIANVSCHMFARRRGGGGGLIDYDIALLSEPCMLLGVSCGVIWNLMLPEWLITIFFAVFLAWCTFKTCKSGIFFWKLESETGLERNLIENEESGGGSNYKQPLLKNEDEDDKGKVEIPLLKVGMLVLIWVSFFVLYLLRGNSYGQGIINVEACGTGYWIISSIQIPLALIFTSCILHSRKILKNTVGAQEENGVETRCSSSNKLFFPVMALLAGVLGGVFGIGGGMLISPLLLQIGKEPEVTAATCSFMVLFSSVMSAMQYLLLGMEHVYGAVVFAAICFVASLVGLTLAQRAIMKHGRASLIVFAVGTVMALSTVLITSFGAVDVWKDYTSGKSMGFKKPC</sequence>